<comment type="caution">
    <text evidence="2">The sequence shown here is derived from an EMBL/GenBank/DDBJ whole genome shotgun (WGS) entry which is preliminary data.</text>
</comment>
<evidence type="ECO:0000256" key="1">
    <source>
        <dbReference type="SAM" id="MobiDB-lite"/>
    </source>
</evidence>
<sequence length="95" mass="10462">MRSRRPKKSLGVSSRRAKRKGGLGKMNFCLPTLSAVRRRAAGAGFCSSGHPPIGGLLKKGSHFVQQLRPKKNILLILPLSLQLQNKFVKMSSYES</sequence>
<protein>
    <submittedName>
        <fullName evidence="2">Uncharacterized protein</fullName>
    </submittedName>
</protein>
<name>A0A2H0WR94_9BACT</name>
<gene>
    <name evidence="2" type="ORF">COT63_01495</name>
</gene>
<evidence type="ECO:0000313" key="2">
    <source>
        <dbReference type="EMBL" id="PIS15135.1"/>
    </source>
</evidence>
<dbReference type="EMBL" id="PEZH01000026">
    <property type="protein sequence ID" value="PIS15135.1"/>
    <property type="molecule type" value="Genomic_DNA"/>
</dbReference>
<dbReference type="Proteomes" id="UP000231282">
    <property type="component" value="Unassembled WGS sequence"/>
</dbReference>
<reference evidence="3" key="1">
    <citation type="submission" date="2017-09" db="EMBL/GenBank/DDBJ databases">
        <title>Depth-based differentiation of microbial function through sediment-hosted aquifers and enrichment of novel symbionts in the deep terrestrial subsurface.</title>
        <authorList>
            <person name="Probst A.J."/>
            <person name="Ladd B."/>
            <person name="Jarett J.K."/>
            <person name="Geller-Mcgrath D.E."/>
            <person name="Sieber C.M.K."/>
            <person name="Emerson J.B."/>
            <person name="Anantharaman K."/>
            <person name="Thomas B.C."/>
            <person name="Malmstrom R."/>
            <person name="Stieglmeier M."/>
            <person name="Klingl A."/>
            <person name="Woyke T."/>
            <person name="Ryan C.M."/>
            <person name="Banfield J.F."/>
        </authorList>
    </citation>
    <scope>NUCLEOTIDE SEQUENCE [LARGE SCALE GENOMIC DNA]</scope>
</reference>
<evidence type="ECO:0000313" key="3">
    <source>
        <dbReference type="Proteomes" id="UP000231282"/>
    </source>
</evidence>
<proteinExistence type="predicted"/>
<dbReference type="AlphaFoldDB" id="A0A2H0WR94"/>
<feature type="region of interest" description="Disordered" evidence="1">
    <location>
        <begin position="1"/>
        <end position="23"/>
    </location>
</feature>
<accession>A0A2H0WR94</accession>
<organism evidence="2 3">
    <name type="scientific">Candidatus Shapirobacteria bacterium CG09_land_8_20_14_0_10_38_17</name>
    <dbReference type="NCBI Taxonomy" id="1974884"/>
    <lineage>
        <taxon>Bacteria</taxon>
        <taxon>Candidatus Shapironibacteriota</taxon>
    </lineage>
</organism>